<keyword evidence="5 10" id="KW-0808">Transferase</keyword>
<evidence type="ECO:0000256" key="5">
    <source>
        <dbReference type="ARBA" id="ARBA00022679"/>
    </source>
</evidence>
<evidence type="ECO:0000256" key="2">
    <source>
        <dbReference type="ARBA" id="ARBA00001946"/>
    </source>
</evidence>
<dbReference type="GO" id="GO:0005829">
    <property type="term" value="C:cytosol"/>
    <property type="evidence" value="ECO:0007669"/>
    <property type="project" value="TreeGrafter"/>
</dbReference>
<dbReference type="EMBL" id="CP002691">
    <property type="protein sequence ID" value="AEE52662.1"/>
    <property type="molecule type" value="Genomic_DNA"/>
</dbReference>
<keyword evidence="8" id="KW-0289">Folate biosynthesis</keyword>
<dbReference type="Pfam" id="PF00809">
    <property type="entry name" value="Pterin_bind"/>
    <property type="match status" value="1"/>
</dbReference>
<dbReference type="EC" id="2.5.1.15" evidence="4"/>
<evidence type="ECO:0000256" key="3">
    <source>
        <dbReference type="ARBA" id="ARBA00004763"/>
    </source>
</evidence>
<dbReference type="GO" id="GO:0046654">
    <property type="term" value="P:tetrahydrofolate biosynthetic process"/>
    <property type="evidence" value="ECO:0007669"/>
    <property type="project" value="TreeGrafter"/>
</dbReference>
<dbReference type="InterPro" id="IPR045031">
    <property type="entry name" value="DHP_synth-like"/>
</dbReference>
<comment type="pathway">
    <text evidence="3">Cofactor biosynthesis; tetrahydrofolate biosynthesis; 7,8-dihydrofolate from 2-amino-4-hydroxy-6-hydroxymethyl-7,8-dihydropteridine diphosphate and 4-aminobenzoate: step 1/2.</text>
</comment>
<feature type="domain" description="Pterin-binding" evidence="9">
    <location>
        <begin position="20"/>
        <end position="272"/>
    </location>
</feature>
<gene>
    <name evidence="10" type="ordered locus">Halhy_4829</name>
</gene>
<evidence type="ECO:0000256" key="4">
    <source>
        <dbReference type="ARBA" id="ARBA00012458"/>
    </source>
</evidence>
<dbReference type="AlphaFoldDB" id="F4KYX5"/>
<keyword evidence="7" id="KW-0460">Magnesium</keyword>
<evidence type="ECO:0000259" key="9">
    <source>
        <dbReference type="PROSITE" id="PS50972"/>
    </source>
</evidence>
<name>F4KYX5_HALH1</name>
<dbReference type="InterPro" id="IPR006390">
    <property type="entry name" value="DHP_synth_dom"/>
</dbReference>
<sequence length="280" mass="30785">MLYPQTTLNCAGRLLDLSRPVIMGIINVTPDSFYAGSRFTELTDILQQAEQMLSEGAQILDIGGMSSRPGARIITAEEEMHRVAPVIQALTQQFPEAIISLDTVYAHSVRAGYDLGVGLINDISAGRLDPAMYPTVAELGLPYVLMHMQGQPGTMQSNPVYTDVVTEVLDFFIAEVGKLRALGVKDIVLDPGYGFGKTIAHNYQLLKNMHVFRMLDAPLLAGLSRKSMIYCFLNIEPEQALNGTTALHMIALQQGAKLLRVHDVKPAAEVIKLWEMLDNE</sequence>
<dbReference type="PANTHER" id="PTHR20941">
    <property type="entry name" value="FOLATE SYNTHESIS PROTEINS"/>
    <property type="match status" value="1"/>
</dbReference>
<dbReference type="Proteomes" id="UP000008461">
    <property type="component" value="Chromosome"/>
</dbReference>
<evidence type="ECO:0000313" key="10">
    <source>
        <dbReference type="EMBL" id="AEE52662.1"/>
    </source>
</evidence>
<dbReference type="Gene3D" id="3.20.20.20">
    <property type="entry name" value="Dihydropteroate synthase-like"/>
    <property type="match status" value="1"/>
</dbReference>
<dbReference type="RefSeq" id="WP_013767199.1">
    <property type="nucleotide sequence ID" value="NC_015510.1"/>
</dbReference>
<dbReference type="PANTHER" id="PTHR20941:SF1">
    <property type="entry name" value="FOLIC ACID SYNTHESIS PROTEIN FOL1"/>
    <property type="match status" value="1"/>
</dbReference>
<dbReference type="InterPro" id="IPR011005">
    <property type="entry name" value="Dihydropteroate_synth-like_sf"/>
</dbReference>
<dbReference type="CDD" id="cd00739">
    <property type="entry name" value="DHPS"/>
    <property type="match status" value="1"/>
</dbReference>
<dbReference type="PROSITE" id="PS00793">
    <property type="entry name" value="DHPS_2"/>
    <property type="match status" value="1"/>
</dbReference>
<protein>
    <recommendedName>
        <fullName evidence="4">dihydropteroate synthase</fullName>
        <ecNumber evidence="4">2.5.1.15</ecNumber>
    </recommendedName>
</protein>
<dbReference type="GO" id="GO:0004156">
    <property type="term" value="F:dihydropteroate synthase activity"/>
    <property type="evidence" value="ECO:0007669"/>
    <property type="project" value="UniProtKB-EC"/>
</dbReference>
<comment type="catalytic activity">
    <reaction evidence="1">
        <text>(7,8-dihydropterin-6-yl)methyl diphosphate + 4-aminobenzoate = 7,8-dihydropteroate + diphosphate</text>
        <dbReference type="Rhea" id="RHEA:19949"/>
        <dbReference type="ChEBI" id="CHEBI:17836"/>
        <dbReference type="ChEBI" id="CHEBI:17839"/>
        <dbReference type="ChEBI" id="CHEBI:33019"/>
        <dbReference type="ChEBI" id="CHEBI:72950"/>
        <dbReference type="EC" id="2.5.1.15"/>
    </reaction>
</comment>
<dbReference type="GO" id="GO:0046872">
    <property type="term" value="F:metal ion binding"/>
    <property type="evidence" value="ECO:0007669"/>
    <property type="project" value="UniProtKB-KW"/>
</dbReference>
<dbReference type="NCBIfam" id="TIGR01496">
    <property type="entry name" value="DHPS"/>
    <property type="match status" value="1"/>
</dbReference>
<evidence type="ECO:0000256" key="6">
    <source>
        <dbReference type="ARBA" id="ARBA00022723"/>
    </source>
</evidence>
<dbReference type="eggNOG" id="COG0294">
    <property type="taxonomic scope" value="Bacteria"/>
</dbReference>
<evidence type="ECO:0000313" key="11">
    <source>
        <dbReference type="Proteomes" id="UP000008461"/>
    </source>
</evidence>
<evidence type="ECO:0000256" key="8">
    <source>
        <dbReference type="ARBA" id="ARBA00022909"/>
    </source>
</evidence>
<proteinExistence type="predicted"/>
<evidence type="ECO:0000256" key="1">
    <source>
        <dbReference type="ARBA" id="ARBA00000012"/>
    </source>
</evidence>
<reference evidence="10 11" key="1">
    <citation type="journal article" date="2011" name="Stand. Genomic Sci.">
        <title>Complete genome sequence of Haliscomenobacter hydrossis type strain (O).</title>
        <authorList>
            <consortium name="US DOE Joint Genome Institute (JGI-PGF)"/>
            <person name="Daligault H."/>
            <person name="Lapidus A."/>
            <person name="Zeytun A."/>
            <person name="Nolan M."/>
            <person name="Lucas S."/>
            <person name="Del Rio T.G."/>
            <person name="Tice H."/>
            <person name="Cheng J.F."/>
            <person name="Tapia R."/>
            <person name="Han C."/>
            <person name="Goodwin L."/>
            <person name="Pitluck S."/>
            <person name="Liolios K."/>
            <person name="Pagani I."/>
            <person name="Ivanova N."/>
            <person name="Huntemann M."/>
            <person name="Mavromatis K."/>
            <person name="Mikhailova N."/>
            <person name="Pati A."/>
            <person name="Chen A."/>
            <person name="Palaniappan K."/>
            <person name="Land M."/>
            <person name="Hauser L."/>
            <person name="Brambilla E.M."/>
            <person name="Rohde M."/>
            <person name="Verbarg S."/>
            <person name="Goker M."/>
            <person name="Bristow J."/>
            <person name="Eisen J.A."/>
            <person name="Markowitz V."/>
            <person name="Hugenholtz P."/>
            <person name="Kyrpides N.C."/>
            <person name="Klenk H.P."/>
            <person name="Woyke T."/>
        </authorList>
    </citation>
    <scope>NUCLEOTIDE SEQUENCE [LARGE SCALE GENOMIC DNA]</scope>
    <source>
        <strain evidence="11">ATCC 27775 / DSM 1100 / LMG 10767 / O</strain>
    </source>
</reference>
<accession>F4KYX5</accession>
<comment type="cofactor">
    <cofactor evidence="2">
        <name>Mg(2+)</name>
        <dbReference type="ChEBI" id="CHEBI:18420"/>
    </cofactor>
</comment>
<evidence type="ECO:0000256" key="7">
    <source>
        <dbReference type="ARBA" id="ARBA00022842"/>
    </source>
</evidence>
<dbReference type="GO" id="GO:0046656">
    <property type="term" value="P:folic acid biosynthetic process"/>
    <property type="evidence" value="ECO:0007669"/>
    <property type="project" value="UniProtKB-KW"/>
</dbReference>
<dbReference type="KEGG" id="hhy:Halhy_4829"/>
<dbReference type="STRING" id="760192.Halhy_4829"/>
<keyword evidence="6" id="KW-0479">Metal-binding</keyword>
<dbReference type="InterPro" id="IPR000489">
    <property type="entry name" value="Pterin-binding_dom"/>
</dbReference>
<keyword evidence="11" id="KW-1185">Reference proteome</keyword>
<dbReference type="OrthoDB" id="9811744at2"/>
<reference key="2">
    <citation type="submission" date="2011-04" db="EMBL/GenBank/DDBJ databases">
        <title>Complete sequence of chromosome of Haliscomenobacter hydrossis DSM 1100.</title>
        <authorList>
            <consortium name="US DOE Joint Genome Institute (JGI-PGF)"/>
            <person name="Lucas S."/>
            <person name="Han J."/>
            <person name="Lapidus A."/>
            <person name="Bruce D."/>
            <person name="Goodwin L."/>
            <person name="Pitluck S."/>
            <person name="Peters L."/>
            <person name="Kyrpides N."/>
            <person name="Mavromatis K."/>
            <person name="Ivanova N."/>
            <person name="Ovchinnikova G."/>
            <person name="Pagani I."/>
            <person name="Daligault H."/>
            <person name="Detter J.C."/>
            <person name="Han C."/>
            <person name="Land M."/>
            <person name="Hauser L."/>
            <person name="Markowitz V."/>
            <person name="Cheng J.-F."/>
            <person name="Hugenholtz P."/>
            <person name="Woyke T."/>
            <person name="Wu D."/>
            <person name="Verbarg S."/>
            <person name="Frueling A."/>
            <person name="Brambilla E."/>
            <person name="Klenk H.-P."/>
            <person name="Eisen J.A."/>
        </authorList>
    </citation>
    <scope>NUCLEOTIDE SEQUENCE</scope>
    <source>
        <strain>DSM 1100</strain>
    </source>
</reference>
<dbReference type="HOGENOM" id="CLU_008023_0_2_10"/>
<organism evidence="10 11">
    <name type="scientific">Haliscomenobacter hydrossis (strain ATCC 27775 / DSM 1100 / LMG 10767 / O)</name>
    <dbReference type="NCBI Taxonomy" id="760192"/>
    <lineage>
        <taxon>Bacteria</taxon>
        <taxon>Pseudomonadati</taxon>
        <taxon>Bacteroidota</taxon>
        <taxon>Saprospiria</taxon>
        <taxon>Saprospirales</taxon>
        <taxon>Haliscomenobacteraceae</taxon>
        <taxon>Haliscomenobacter</taxon>
    </lineage>
</organism>
<dbReference type="PROSITE" id="PS50972">
    <property type="entry name" value="PTERIN_BINDING"/>
    <property type="match status" value="1"/>
</dbReference>
<dbReference type="SUPFAM" id="SSF51717">
    <property type="entry name" value="Dihydropteroate synthetase-like"/>
    <property type="match status" value="1"/>
</dbReference>